<evidence type="ECO:0000256" key="1">
    <source>
        <dbReference type="SAM" id="MobiDB-lite"/>
    </source>
</evidence>
<evidence type="ECO:0000313" key="2">
    <source>
        <dbReference type="EMBL" id="JAD73089.1"/>
    </source>
</evidence>
<organism evidence="2">
    <name type="scientific">Arundo donax</name>
    <name type="common">Giant reed</name>
    <name type="synonym">Donax arundinaceus</name>
    <dbReference type="NCBI Taxonomy" id="35708"/>
    <lineage>
        <taxon>Eukaryota</taxon>
        <taxon>Viridiplantae</taxon>
        <taxon>Streptophyta</taxon>
        <taxon>Embryophyta</taxon>
        <taxon>Tracheophyta</taxon>
        <taxon>Spermatophyta</taxon>
        <taxon>Magnoliopsida</taxon>
        <taxon>Liliopsida</taxon>
        <taxon>Poales</taxon>
        <taxon>Poaceae</taxon>
        <taxon>PACMAD clade</taxon>
        <taxon>Arundinoideae</taxon>
        <taxon>Arundineae</taxon>
        <taxon>Arundo</taxon>
    </lineage>
</organism>
<reference evidence="2" key="2">
    <citation type="journal article" date="2015" name="Data Brief">
        <title>Shoot transcriptome of the giant reed, Arundo donax.</title>
        <authorList>
            <person name="Barrero R.A."/>
            <person name="Guerrero F.D."/>
            <person name="Moolhuijzen P."/>
            <person name="Goolsby J.A."/>
            <person name="Tidwell J."/>
            <person name="Bellgard S.E."/>
            <person name="Bellgard M.I."/>
        </authorList>
    </citation>
    <scope>NUCLEOTIDE SEQUENCE</scope>
    <source>
        <tissue evidence="2">Shoot tissue taken approximately 20 cm above the soil surface</tissue>
    </source>
</reference>
<proteinExistence type="predicted"/>
<name>A0A0A9C9Z8_ARUDO</name>
<accession>A0A0A9C9Z8</accession>
<feature type="compositionally biased region" description="Low complexity" evidence="1">
    <location>
        <begin position="37"/>
        <end position="47"/>
    </location>
</feature>
<dbReference type="EMBL" id="GBRH01224806">
    <property type="protein sequence ID" value="JAD73089.1"/>
    <property type="molecule type" value="Transcribed_RNA"/>
</dbReference>
<protein>
    <submittedName>
        <fullName evidence="2">Uncharacterized protein</fullName>
    </submittedName>
</protein>
<feature type="region of interest" description="Disordered" evidence="1">
    <location>
        <begin position="1"/>
        <end position="78"/>
    </location>
</feature>
<reference evidence="2" key="1">
    <citation type="submission" date="2014-09" db="EMBL/GenBank/DDBJ databases">
        <authorList>
            <person name="Magalhaes I.L.F."/>
            <person name="Oliveira U."/>
            <person name="Santos F.R."/>
            <person name="Vidigal T.H.D.A."/>
            <person name="Brescovit A.D."/>
            <person name="Santos A.J."/>
        </authorList>
    </citation>
    <scope>NUCLEOTIDE SEQUENCE</scope>
    <source>
        <tissue evidence="2">Shoot tissue taken approximately 20 cm above the soil surface</tissue>
    </source>
</reference>
<dbReference type="AlphaFoldDB" id="A0A0A9C9Z8"/>
<feature type="compositionally biased region" description="Basic residues" evidence="1">
    <location>
        <begin position="48"/>
        <end position="57"/>
    </location>
</feature>
<sequence>MAPTASEDGSQRPSPLQLRWPPSLRQGLPLLPPPSRPRSVLPPCVSPSHRHGHRHRPGGVDGSYSVRQGNDVRLGSQS</sequence>